<keyword evidence="2" id="KW-1185">Reference proteome</keyword>
<evidence type="ECO:0000313" key="1">
    <source>
        <dbReference type="EMBL" id="ABV13024.1"/>
    </source>
</evidence>
<dbReference type="AlphaFoldDB" id="A8AHR2"/>
<gene>
    <name evidence="1" type="ordered locus">CKO_01897</name>
</gene>
<proteinExistence type="predicted"/>
<dbReference type="STRING" id="290338.CKO_01897"/>
<dbReference type="EMBL" id="CP000822">
    <property type="protein sequence ID" value="ABV13024.1"/>
    <property type="molecule type" value="Genomic_DNA"/>
</dbReference>
<dbReference type="Proteomes" id="UP000008148">
    <property type="component" value="Chromosome"/>
</dbReference>
<organism evidence="1 2">
    <name type="scientific">Citrobacter koseri (strain ATCC BAA-895 / CDC 4225-83 / SGSC4696)</name>
    <dbReference type="NCBI Taxonomy" id="290338"/>
    <lineage>
        <taxon>Bacteria</taxon>
        <taxon>Pseudomonadati</taxon>
        <taxon>Pseudomonadota</taxon>
        <taxon>Gammaproteobacteria</taxon>
        <taxon>Enterobacterales</taxon>
        <taxon>Enterobacteriaceae</taxon>
        <taxon>Citrobacter</taxon>
    </lineage>
</organism>
<accession>A8AHR2</accession>
<dbReference type="KEGG" id="cko:CKO_01897"/>
<protein>
    <submittedName>
        <fullName evidence="1">Uncharacterized protein</fullName>
    </submittedName>
</protein>
<dbReference type="HOGENOM" id="CLU_1783452_0_0_6"/>
<reference evidence="1 2" key="1">
    <citation type="submission" date="2007-08" db="EMBL/GenBank/DDBJ databases">
        <authorList>
            <consortium name="The Citrobacter koseri Genome Sequencing Project"/>
            <person name="McClelland M."/>
            <person name="Sanderson E.K."/>
            <person name="Porwollik S."/>
            <person name="Spieth J."/>
            <person name="Clifton W.S."/>
            <person name="Latreille P."/>
            <person name="Courtney L."/>
            <person name="Wang C."/>
            <person name="Pepin K."/>
            <person name="Bhonagiri V."/>
            <person name="Nash W."/>
            <person name="Johnson M."/>
            <person name="Thiruvilangam P."/>
            <person name="Wilson R."/>
        </authorList>
    </citation>
    <scope>NUCLEOTIDE SEQUENCE [LARGE SCALE GENOMIC DNA]</scope>
    <source>
        <strain evidence="2">ATCC BAA-895 / CDC 4225-83 / SGSC4696</strain>
    </source>
</reference>
<evidence type="ECO:0000313" key="2">
    <source>
        <dbReference type="Proteomes" id="UP000008148"/>
    </source>
</evidence>
<sequence>MFMTIKDFQTVSKHLHTLSPNFCQVRVGCRGDHSCHRVIDMTIINTAKIRLFTVRVQVANDLFGSLKPRILGSQRRELGFRFGKFLTQTSFTGMRAAAPPLKGESAVTIKNVVFLGDHAAALLCEKRFRSKSIVARRSRKIPQRP</sequence>
<name>A8AHR2_CITK8</name>